<reference evidence="3" key="1">
    <citation type="submission" date="2018-12" db="EMBL/GenBank/DDBJ databases">
        <title>Tengunoibacter tsumagoiensis gen. nov., sp. nov., Dictyobacter kobayashii sp. nov., D. alpinus sp. nov., and D. joshuensis sp. nov. and description of Dictyobacteraceae fam. nov. within the order Ktedonobacterales isolated from Tengu-no-mugimeshi.</title>
        <authorList>
            <person name="Wang C.M."/>
            <person name="Zheng Y."/>
            <person name="Sakai Y."/>
            <person name="Toyoda A."/>
            <person name="Minakuchi Y."/>
            <person name="Abe K."/>
            <person name="Yokota A."/>
            <person name="Yabe S."/>
        </authorList>
    </citation>
    <scope>NUCLEOTIDE SEQUENCE [LARGE SCALE GENOMIC DNA]</scope>
    <source>
        <strain evidence="3">Uno11</strain>
    </source>
</reference>
<dbReference type="Proteomes" id="UP000287188">
    <property type="component" value="Unassembled WGS sequence"/>
</dbReference>
<keyword evidence="1" id="KW-0812">Transmembrane</keyword>
<evidence type="ECO:0000313" key="2">
    <source>
        <dbReference type="EMBL" id="GCE21893.1"/>
    </source>
</evidence>
<keyword evidence="1" id="KW-1133">Transmembrane helix</keyword>
<proteinExistence type="predicted"/>
<evidence type="ECO:0000313" key="3">
    <source>
        <dbReference type="Proteomes" id="UP000287188"/>
    </source>
</evidence>
<organism evidence="2 3">
    <name type="scientific">Dictyobacter kobayashii</name>
    <dbReference type="NCBI Taxonomy" id="2014872"/>
    <lineage>
        <taxon>Bacteria</taxon>
        <taxon>Bacillati</taxon>
        <taxon>Chloroflexota</taxon>
        <taxon>Ktedonobacteria</taxon>
        <taxon>Ktedonobacterales</taxon>
        <taxon>Dictyobacteraceae</taxon>
        <taxon>Dictyobacter</taxon>
    </lineage>
</organism>
<feature type="transmembrane region" description="Helical" evidence="1">
    <location>
        <begin position="29"/>
        <end position="48"/>
    </location>
</feature>
<comment type="caution">
    <text evidence="2">The sequence shown here is derived from an EMBL/GenBank/DDBJ whole genome shotgun (WGS) entry which is preliminary data.</text>
</comment>
<sequence length="210" mass="24294">MLYLALAFSFLWFIFIAPNEWSRHVWQGILLGMLMVSVTFGLLIQNTFTLRVKLVYIALCVIATASMVNYQVLEPKFFLDQHSIDKWRAVQYIHGSDGFPHVAIFSMADQQALISYFNAHIHQDDRVYYEGGFLVAEVSPLVDKVFYPLNRYFNNEEFNPDNGSSYLIFGPYQQGPWSIVAPDYMHIKMASLCDQVVFRNSSYILCTLKE</sequence>
<evidence type="ECO:0000256" key="1">
    <source>
        <dbReference type="SAM" id="Phobius"/>
    </source>
</evidence>
<accession>A0A402AS67</accession>
<protein>
    <submittedName>
        <fullName evidence="2">Uncharacterized protein</fullName>
    </submittedName>
</protein>
<name>A0A402AS67_9CHLR</name>
<feature type="transmembrane region" description="Helical" evidence="1">
    <location>
        <begin position="55"/>
        <end position="73"/>
    </location>
</feature>
<dbReference type="EMBL" id="BIFS01000001">
    <property type="protein sequence ID" value="GCE21893.1"/>
    <property type="molecule type" value="Genomic_DNA"/>
</dbReference>
<keyword evidence="3" id="KW-1185">Reference proteome</keyword>
<dbReference type="AlphaFoldDB" id="A0A402AS67"/>
<gene>
    <name evidence="2" type="ORF">KDK_56930</name>
</gene>
<keyword evidence="1" id="KW-0472">Membrane</keyword>